<evidence type="ECO:0000313" key="2">
    <source>
        <dbReference type="EMBL" id="KAA0193194.1"/>
    </source>
</evidence>
<feature type="region of interest" description="Disordered" evidence="1">
    <location>
        <begin position="92"/>
        <end position="217"/>
    </location>
</feature>
<feature type="compositionally biased region" description="Polar residues" evidence="1">
    <location>
        <begin position="168"/>
        <end position="182"/>
    </location>
</feature>
<feature type="compositionally biased region" description="Polar residues" evidence="1">
    <location>
        <begin position="22"/>
        <end position="56"/>
    </location>
</feature>
<feature type="compositionally biased region" description="Low complexity" evidence="1">
    <location>
        <begin position="392"/>
        <end position="406"/>
    </location>
</feature>
<feature type="compositionally biased region" description="Polar residues" evidence="1">
    <location>
        <begin position="126"/>
        <end position="138"/>
    </location>
</feature>
<feature type="region of interest" description="Disordered" evidence="1">
    <location>
        <begin position="248"/>
        <end position="273"/>
    </location>
</feature>
<feature type="compositionally biased region" description="Polar residues" evidence="1">
    <location>
        <begin position="257"/>
        <end position="266"/>
    </location>
</feature>
<accession>A0A8E0RUK2</accession>
<feature type="compositionally biased region" description="Low complexity" evidence="1">
    <location>
        <begin position="295"/>
        <end position="326"/>
    </location>
</feature>
<dbReference type="Proteomes" id="UP000728185">
    <property type="component" value="Unassembled WGS sequence"/>
</dbReference>
<feature type="region of interest" description="Disordered" evidence="1">
    <location>
        <begin position="1"/>
        <end position="61"/>
    </location>
</feature>
<keyword evidence="3" id="KW-1185">Reference proteome</keyword>
<feature type="compositionally biased region" description="Basic residues" evidence="1">
    <location>
        <begin position="457"/>
        <end position="467"/>
    </location>
</feature>
<comment type="caution">
    <text evidence="2">The sequence shown here is derived from an EMBL/GenBank/DDBJ whole genome shotgun (WGS) entry which is preliminary data.</text>
</comment>
<feature type="compositionally biased region" description="Polar residues" evidence="1">
    <location>
        <begin position="373"/>
        <end position="385"/>
    </location>
</feature>
<dbReference type="AlphaFoldDB" id="A0A8E0RUK2"/>
<feature type="non-terminal residue" evidence="2">
    <location>
        <position position="467"/>
    </location>
</feature>
<gene>
    <name evidence="2" type="ORF">FBUS_00317</name>
</gene>
<sequence>DNPDELQIDLTNDDDEDDTGDQQVNSSGLGTSSPSVDQGKNTTSITRGPGTTSCEKNLTPIPLRECEEEQIRATRPFIVISPLTTASIEEGRIALGSPETRGAVFLSEPPKTSGPTSSDKNRPETTRTNVSAPTNKTANYRHLLDTLGEVASGSRGVGNVNTGRRESSLQNQDQNTSDGSSRNGKRRHTSDRRDRSNSPWRTIRPVSSYLQSTGRSMEDCVPGVDLFDYSDDEPAFSLDGSRHLPVTSSSCLSSLSVTNPHSTTASGRHRPPILKEAQATALSRLMQQRAARPHATSNDAVASASSSSSAAANTPTTSSSTSTAVPQGRARKSTTRGNLSSRSRGRWVINRDDSDSSHFTITNTRHKRIRAASSRQSCATTNTRVTNDESSRGSCSSSEMSCVSASDEMSRDDQESDNEVDTEEDEEEDSVDSMSSNDRWSPSRSCRSKLTVDSRRSRVRRRHVSRR</sequence>
<dbReference type="EMBL" id="LUCM01005201">
    <property type="protein sequence ID" value="KAA0193194.1"/>
    <property type="molecule type" value="Genomic_DNA"/>
</dbReference>
<proteinExistence type="predicted"/>
<dbReference type="OrthoDB" id="6287553at2759"/>
<feature type="compositionally biased region" description="Acidic residues" evidence="1">
    <location>
        <begin position="1"/>
        <end position="20"/>
    </location>
</feature>
<evidence type="ECO:0000256" key="1">
    <source>
        <dbReference type="SAM" id="MobiDB-lite"/>
    </source>
</evidence>
<feature type="region of interest" description="Disordered" evidence="1">
    <location>
        <begin position="285"/>
        <end position="467"/>
    </location>
</feature>
<name>A0A8E0RUK2_9TREM</name>
<organism evidence="2 3">
    <name type="scientific">Fasciolopsis buskii</name>
    <dbReference type="NCBI Taxonomy" id="27845"/>
    <lineage>
        <taxon>Eukaryota</taxon>
        <taxon>Metazoa</taxon>
        <taxon>Spiralia</taxon>
        <taxon>Lophotrochozoa</taxon>
        <taxon>Platyhelminthes</taxon>
        <taxon>Trematoda</taxon>
        <taxon>Digenea</taxon>
        <taxon>Plagiorchiida</taxon>
        <taxon>Echinostomata</taxon>
        <taxon>Echinostomatoidea</taxon>
        <taxon>Fasciolidae</taxon>
        <taxon>Fasciolopsis</taxon>
    </lineage>
</organism>
<feature type="compositionally biased region" description="Acidic residues" evidence="1">
    <location>
        <begin position="414"/>
        <end position="431"/>
    </location>
</feature>
<protein>
    <submittedName>
        <fullName evidence="2">Uncharacterized protein</fullName>
    </submittedName>
</protein>
<reference evidence="2" key="1">
    <citation type="submission" date="2019-05" db="EMBL/GenBank/DDBJ databases">
        <title>Annotation for the trematode Fasciolopsis buski.</title>
        <authorList>
            <person name="Choi Y.-J."/>
        </authorList>
    </citation>
    <scope>NUCLEOTIDE SEQUENCE</scope>
    <source>
        <strain evidence="2">HT</strain>
        <tissue evidence="2">Whole worm</tissue>
    </source>
</reference>
<evidence type="ECO:0000313" key="3">
    <source>
        <dbReference type="Proteomes" id="UP000728185"/>
    </source>
</evidence>